<dbReference type="InterPro" id="IPR006108">
    <property type="entry name" value="3HC_DH_C"/>
</dbReference>
<evidence type="ECO:0000256" key="11">
    <source>
        <dbReference type="ARBA" id="ARBA00023268"/>
    </source>
</evidence>
<dbReference type="GO" id="GO:0016509">
    <property type="term" value="F:long-chain (3S)-3-hydroxyacyl-CoA dehydrogenase (NAD+) activity"/>
    <property type="evidence" value="ECO:0007669"/>
    <property type="project" value="TreeGrafter"/>
</dbReference>
<dbReference type="Pfam" id="PF02737">
    <property type="entry name" value="3HCDH_N"/>
    <property type="match status" value="1"/>
</dbReference>
<evidence type="ECO:0000256" key="10">
    <source>
        <dbReference type="ARBA" id="ARBA00023239"/>
    </source>
</evidence>
<comment type="caution">
    <text evidence="15">The sequence shown here is derived from an EMBL/GenBank/DDBJ whole genome shotgun (WGS) entry which is preliminary data.</text>
</comment>
<feature type="domain" description="3-hydroxyacyl-CoA dehydrogenase NAD binding" evidence="14">
    <location>
        <begin position="327"/>
        <end position="505"/>
    </location>
</feature>
<dbReference type="Pfam" id="PF00378">
    <property type="entry name" value="ECH_1"/>
    <property type="match status" value="1"/>
</dbReference>
<dbReference type="GO" id="GO:0004300">
    <property type="term" value="F:enoyl-CoA hydratase activity"/>
    <property type="evidence" value="ECO:0007669"/>
    <property type="project" value="TreeGrafter"/>
</dbReference>
<evidence type="ECO:0000313" key="16">
    <source>
        <dbReference type="Proteomes" id="UP000744769"/>
    </source>
</evidence>
<evidence type="ECO:0000256" key="1">
    <source>
        <dbReference type="ARBA" id="ARBA00005005"/>
    </source>
</evidence>
<feature type="domain" description="3-hydroxyacyl-CoA dehydrogenase C-terminal" evidence="13">
    <location>
        <begin position="508"/>
        <end position="601"/>
    </location>
</feature>
<reference evidence="15" key="1">
    <citation type="submission" date="2020-03" db="EMBL/GenBank/DDBJ databases">
        <title>Draft sequencing of Calidifontibacter sp. DB0510.</title>
        <authorList>
            <person name="Kim D.-U."/>
        </authorList>
    </citation>
    <scope>NUCLEOTIDE SEQUENCE</scope>
    <source>
        <strain evidence="15">DB0510</strain>
    </source>
</reference>
<dbReference type="Gene3D" id="3.40.50.720">
    <property type="entry name" value="NAD(P)-binding Rossmann-like Domain"/>
    <property type="match status" value="1"/>
</dbReference>
<dbReference type="InterPro" id="IPR001753">
    <property type="entry name" value="Enoyl-CoA_hydra/iso"/>
</dbReference>
<dbReference type="Proteomes" id="UP000744769">
    <property type="component" value="Unassembled WGS sequence"/>
</dbReference>
<accession>A0A967E9U7</accession>
<keyword evidence="5" id="KW-0276">Fatty acid metabolism</keyword>
<evidence type="ECO:0000256" key="12">
    <source>
        <dbReference type="ARBA" id="ARBA00049556"/>
    </source>
</evidence>
<dbReference type="Gene3D" id="1.10.1040.50">
    <property type="match status" value="1"/>
</dbReference>
<dbReference type="SUPFAM" id="SSF48179">
    <property type="entry name" value="6-phosphogluconate dehydrogenase C-terminal domain-like"/>
    <property type="match status" value="2"/>
</dbReference>
<dbReference type="SUPFAM" id="SSF52096">
    <property type="entry name" value="ClpP/crotonase"/>
    <property type="match status" value="1"/>
</dbReference>
<comment type="similarity">
    <text evidence="3">In the central section; belongs to the 3-hydroxyacyl-CoA dehydrogenase family.</text>
</comment>
<evidence type="ECO:0000256" key="6">
    <source>
        <dbReference type="ARBA" id="ARBA00022963"/>
    </source>
</evidence>
<dbReference type="GO" id="GO:0070403">
    <property type="term" value="F:NAD+ binding"/>
    <property type="evidence" value="ECO:0007669"/>
    <property type="project" value="InterPro"/>
</dbReference>
<dbReference type="EMBL" id="JAAOIV010000004">
    <property type="protein sequence ID" value="NHN55590.1"/>
    <property type="molecule type" value="Genomic_DNA"/>
</dbReference>
<gene>
    <name evidence="15" type="ORF">G9U51_07325</name>
</gene>
<evidence type="ECO:0000259" key="14">
    <source>
        <dbReference type="Pfam" id="PF02737"/>
    </source>
</evidence>
<organism evidence="15 16">
    <name type="scientific">Metallococcus carri</name>
    <dbReference type="NCBI Taxonomy" id="1656884"/>
    <lineage>
        <taxon>Bacteria</taxon>
        <taxon>Bacillati</taxon>
        <taxon>Actinomycetota</taxon>
        <taxon>Actinomycetes</taxon>
        <taxon>Micrococcales</taxon>
        <taxon>Dermacoccaceae</taxon>
        <taxon>Metallococcus</taxon>
    </lineage>
</organism>
<dbReference type="FunFam" id="3.90.226.10:FF:000047">
    <property type="entry name" value="Probable 3-hydroxyacyl-CoA dehydrogenase"/>
    <property type="match status" value="1"/>
</dbReference>
<evidence type="ECO:0000256" key="4">
    <source>
        <dbReference type="ARBA" id="ARBA00009463"/>
    </source>
</evidence>
<dbReference type="PANTHER" id="PTHR43612">
    <property type="entry name" value="TRIFUNCTIONAL ENZYME SUBUNIT ALPHA"/>
    <property type="match status" value="1"/>
</dbReference>
<keyword evidence="11" id="KW-0511">Multifunctional enzyme</keyword>
<keyword evidence="7" id="KW-0560">Oxidoreductase</keyword>
<dbReference type="InterPro" id="IPR008927">
    <property type="entry name" value="6-PGluconate_DH-like_C_sf"/>
</dbReference>
<sequence length="720" mass="76129">MTIEQAPTTETIRIEVDDHQVVTLTLDDPSGSANVMNSAYRTSMHQAVQWLQQVREEIVGVIVTSAKKTFFAGGDLAGLQSVSPATAAAFFAEVESVKADLRALETLGRPVVAVLNGSALGGGLEIALACHHRIAVDTPGARFGTPEVTLGLLPGGGGVTRTVRMLGLADALMKVLGQGTQYPPAQAQEVGIVDEVVPTVEDGLRAARAWIAEHPDAVQPWDTPGFKIPGGTPAGGPIKAFLPSLPALLTAQLKGAPYPAPQAILSAAVEGSQVDFDTASRIESRYLTQLAAGPTSTNMIQAFFFDLQAIKKGASRPDGIEPRSVTKVGVLGAGMMGAGIAYVLAKAGLPVVLKDVDQAAADRGKDYSKSLLDKAIERGRSTREKADELLGRITATTDPADLAGCDVVVEAVFENPALKQQVFAEVMPHLAADALLCTNTSTLPITSLAEGVDRPEDFIGLHFFSPVDKMPLVEIIRGERTSDAALARAYDLVLAIGKTPIVVQDSRGFFTSRVIGTFTGEGLAMLAEGVHPVSLERAATQAGYPVGTLQISDELNLELMQRIQRETIAAGAGEHPAYAVVDAMVERGRTGKKAGQGFYEYDENGRRGGLWPGLADLYPVAAEQIPFEDIKDRLLFVEAIESARCFDEGVVTSPGDANIGSIFGIGYPAWTGGVAQFVTGYPDGGVAGFVRRADELRERYGDRFAVPDSLRARATKEEAA</sequence>
<evidence type="ECO:0000256" key="7">
    <source>
        <dbReference type="ARBA" id="ARBA00023002"/>
    </source>
</evidence>
<dbReference type="AlphaFoldDB" id="A0A967E9U7"/>
<keyword evidence="16" id="KW-1185">Reference proteome</keyword>
<dbReference type="InterPro" id="IPR029045">
    <property type="entry name" value="ClpP/crotonase-like_dom_sf"/>
</dbReference>
<dbReference type="FunFam" id="1.10.1040.50:FF:000005">
    <property type="entry name" value="Probable 3-hydroxyacyl-CoA dehydrogenase"/>
    <property type="match status" value="1"/>
</dbReference>
<dbReference type="InterPro" id="IPR050136">
    <property type="entry name" value="FA_oxidation_alpha_subunit"/>
</dbReference>
<evidence type="ECO:0000256" key="2">
    <source>
        <dbReference type="ARBA" id="ARBA00005086"/>
    </source>
</evidence>
<protein>
    <submittedName>
        <fullName evidence="15">3-hydroxyacyl-CoA dehydrogenase</fullName>
    </submittedName>
</protein>
<keyword evidence="8" id="KW-0520">NAD</keyword>
<dbReference type="RefSeq" id="WP_166195395.1">
    <property type="nucleotide sequence ID" value="NZ_JAAOIV010000004.1"/>
</dbReference>
<dbReference type="Gene3D" id="3.90.226.10">
    <property type="entry name" value="2-enoyl-CoA Hydratase, Chain A, domain 1"/>
    <property type="match status" value="1"/>
</dbReference>
<dbReference type="Pfam" id="PF00725">
    <property type="entry name" value="3HCDH"/>
    <property type="match status" value="1"/>
</dbReference>
<evidence type="ECO:0000259" key="13">
    <source>
        <dbReference type="Pfam" id="PF00725"/>
    </source>
</evidence>
<keyword evidence="6" id="KW-0442">Lipid degradation</keyword>
<comment type="pathway">
    <text evidence="2">Lipid metabolism; butanoate metabolism.</text>
</comment>
<name>A0A967E9U7_9MICO</name>
<dbReference type="PANTHER" id="PTHR43612:SF3">
    <property type="entry name" value="TRIFUNCTIONAL ENZYME SUBUNIT ALPHA, MITOCHONDRIAL"/>
    <property type="match status" value="1"/>
</dbReference>
<evidence type="ECO:0000256" key="8">
    <source>
        <dbReference type="ARBA" id="ARBA00023027"/>
    </source>
</evidence>
<evidence type="ECO:0000313" key="15">
    <source>
        <dbReference type="EMBL" id="NHN55590.1"/>
    </source>
</evidence>
<dbReference type="InterPro" id="IPR036291">
    <property type="entry name" value="NAD(P)-bd_dom_sf"/>
</dbReference>
<dbReference type="CDD" id="cd06558">
    <property type="entry name" value="crotonase-like"/>
    <property type="match status" value="1"/>
</dbReference>
<dbReference type="FunFam" id="3.40.50.720:FF:000009">
    <property type="entry name" value="Fatty oxidation complex, alpha subunit"/>
    <property type="match status" value="1"/>
</dbReference>
<comment type="catalytic activity">
    <reaction evidence="12">
        <text>a (3S)-3-hydroxyacyl-CoA + NAD(+) = a 3-oxoacyl-CoA + NADH + H(+)</text>
        <dbReference type="Rhea" id="RHEA:22432"/>
        <dbReference type="ChEBI" id="CHEBI:15378"/>
        <dbReference type="ChEBI" id="CHEBI:57318"/>
        <dbReference type="ChEBI" id="CHEBI:57540"/>
        <dbReference type="ChEBI" id="CHEBI:57945"/>
        <dbReference type="ChEBI" id="CHEBI:90726"/>
        <dbReference type="EC" id="1.1.1.35"/>
    </reaction>
</comment>
<evidence type="ECO:0000256" key="5">
    <source>
        <dbReference type="ARBA" id="ARBA00022832"/>
    </source>
</evidence>
<evidence type="ECO:0000256" key="3">
    <source>
        <dbReference type="ARBA" id="ARBA00007005"/>
    </source>
</evidence>
<dbReference type="SUPFAM" id="SSF51735">
    <property type="entry name" value="NAD(P)-binding Rossmann-fold domains"/>
    <property type="match status" value="1"/>
</dbReference>
<keyword evidence="10" id="KW-0456">Lyase</keyword>
<dbReference type="InterPro" id="IPR006176">
    <property type="entry name" value="3-OHacyl-CoA_DH_NAD-bd"/>
</dbReference>
<dbReference type="GO" id="GO:0006635">
    <property type="term" value="P:fatty acid beta-oxidation"/>
    <property type="evidence" value="ECO:0007669"/>
    <property type="project" value="TreeGrafter"/>
</dbReference>
<proteinExistence type="inferred from homology"/>
<comment type="pathway">
    <text evidence="1">Lipid metabolism; fatty acid beta-oxidation.</text>
</comment>
<evidence type="ECO:0000256" key="9">
    <source>
        <dbReference type="ARBA" id="ARBA00023098"/>
    </source>
</evidence>
<keyword evidence="9" id="KW-0443">Lipid metabolism</keyword>
<comment type="similarity">
    <text evidence="4">Belongs to the 3-hydroxyacyl-CoA dehydrogenase family.</text>
</comment>